<sequence>MLSADGNTVIGYTFEVPAAADAALLAQTGWAPGARVEVSVTAVDSEPDKVDD</sequence>
<dbReference type="AlphaFoldDB" id="A0A3N1PKV1"/>
<dbReference type="Proteomes" id="UP000268033">
    <property type="component" value="Unassembled WGS sequence"/>
</dbReference>
<proteinExistence type="predicted"/>
<dbReference type="EMBL" id="RJUL01000004">
    <property type="protein sequence ID" value="ROQ27520.1"/>
    <property type="molecule type" value="Genomic_DNA"/>
</dbReference>
<keyword evidence="2" id="KW-1185">Reference proteome</keyword>
<evidence type="ECO:0000313" key="2">
    <source>
        <dbReference type="Proteomes" id="UP000268033"/>
    </source>
</evidence>
<accession>A0A3N1PKV1</accession>
<comment type="caution">
    <text evidence="1">The sequence shown here is derived from an EMBL/GenBank/DDBJ whole genome shotgun (WGS) entry which is preliminary data.</text>
</comment>
<organism evidence="1 2">
    <name type="scientific">Gallaecimonas pentaromativorans</name>
    <dbReference type="NCBI Taxonomy" id="584787"/>
    <lineage>
        <taxon>Bacteria</taxon>
        <taxon>Pseudomonadati</taxon>
        <taxon>Pseudomonadota</taxon>
        <taxon>Gammaproteobacteria</taxon>
        <taxon>Enterobacterales</taxon>
        <taxon>Gallaecimonadaceae</taxon>
        <taxon>Gallaecimonas</taxon>
    </lineage>
</organism>
<evidence type="ECO:0000313" key="1">
    <source>
        <dbReference type="EMBL" id="ROQ27520.1"/>
    </source>
</evidence>
<name>A0A3N1PKV1_9GAMM</name>
<gene>
    <name evidence="1" type="ORF">EDC28_104170</name>
</gene>
<protein>
    <submittedName>
        <fullName evidence="1">Uncharacterized protein</fullName>
    </submittedName>
</protein>
<reference evidence="1 2" key="1">
    <citation type="submission" date="2018-11" db="EMBL/GenBank/DDBJ databases">
        <title>Genomic Encyclopedia of Type Strains, Phase IV (KMG-IV): sequencing the most valuable type-strain genomes for metagenomic binning, comparative biology and taxonomic classification.</title>
        <authorList>
            <person name="Goeker M."/>
        </authorList>
    </citation>
    <scope>NUCLEOTIDE SEQUENCE [LARGE SCALE GENOMIC DNA]</scope>
    <source>
        <strain evidence="1 2">DSM 21945</strain>
    </source>
</reference>